<keyword evidence="1" id="KW-1133">Transmembrane helix</keyword>
<evidence type="ECO:0000256" key="1">
    <source>
        <dbReference type="SAM" id="Phobius"/>
    </source>
</evidence>
<keyword evidence="1" id="KW-0472">Membrane</keyword>
<dbReference type="GO" id="GO:0005886">
    <property type="term" value="C:plasma membrane"/>
    <property type="evidence" value="ECO:0007669"/>
    <property type="project" value="TreeGrafter"/>
</dbReference>
<dbReference type="EMBL" id="PNGJ01000006">
    <property type="protein sequence ID" value="PMC23813.1"/>
    <property type="molecule type" value="Genomic_DNA"/>
</dbReference>
<dbReference type="Pfam" id="PF03733">
    <property type="entry name" value="YccF"/>
    <property type="match status" value="2"/>
</dbReference>
<feature type="domain" description="Inner membrane component" evidence="2">
    <location>
        <begin position="69"/>
        <end position="119"/>
    </location>
</feature>
<dbReference type="PANTHER" id="PTHR42903">
    <property type="entry name" value="INNER MEMBRANE PROTEIN YCCF"/>
    <property type="match status" value="1"/>
</dbReference>
<comment type="caution">
    <text evidence="3">The sequence shown here is derived from an EMBL/GenBank/DDBJ whole genome shotgun (WGS) entry which is preliminary data.</text>
</comment>
<dbReference type="PANTHER" id="PTHR42903:SF1">
    <property type="entry name" value="INNER MEMBRANE PROTEIN YCCF"/>
    <property type="match status" value="1"/>
</dbReference>
<keyword evidence="1" id="KW-0812">Transmembrane</keyword>
<dbReference type="Proteomes" id="UP000235564">
    <property type="component" value="Unassembled WGS sequence"/>
</dbReference>
<protein>
    <submittedName>
        <fullName evidence="3">YccF domain-containing protein</fullName>
    </submittedName>
</protein>
<gene>
    <name evidence="3" type="ORF">CJ231_07870</name>
</gene>
<dbReference type="InterPro" id="IPR031308">
    <property type="entry name" value="UCP028777"/>
</dbReference>
<evidence type="ECO:0000259" key="2">
    <source>
        <dbReference type="Pfam" id="PF03733"/>
    </source>
</evidence>
<dbReference type="AlphaFoldDB" id="A0A2N6QPZ4"/>
<name>A0A2N6QPZ4_9BACT</name>
<feature type="transmembrane region" description="Helical" evidence="1">
    <location>
        <begin position="72"/>
        <end position="100"/>
    </location>
</feature>
<evidence type="ECO:0000313" key="3">
    <source>
        <dbReference type="EMBL" id="PMC23813.1"/>
    </source>
</evidence>
<feature type="domain" description="Inner membrane component" evidence="2">
    <location>
        <begin position="4"/>
        <end position="53"/>
    </location>
</feature>
<feature type="transmembrane region" description="Helical" evidence="1">
    <location>
        <begin position="30"/>
        <end position="52"/>
    </location>
</feature>
<dbReference type="InterPro" id="IPR005185">
    <property type="entry name" value="YccF"/>
</dbReference>
<sequence>MKILGNIIWLIFGGLGVALEYFASSLVLMITIIGIPFGIATMKLGILALWPFGSHVVDRPQGSGCVNVFMNVLWFFIGGIWIALTHLGFGLLLGITIVGIPWAKMHFRLMHLALAPFGKEVVNDNF</sequence>
<dbReference type="NCBIfam" id="NF008740">
    <property type="entry name" value="PRK11770.1-2"/>
    <property type="match status" value="1"/>
</dbReference>
<feature type="transmembrane region" description="Helical" evidence="1">
    <location>
        <begin position="6"/>
        <end position="23"/>
    </location>
</feature>
<accession>A0A2N6QPZ4</accession>
<evidence type="ECO:0000313" key="4">
    <source>
        <dbReference type="Proteomes" id="UP000235564"/>
    </source>
</evidence>
<organism evidence="3 4">
    <name type="scientific">Hoylesella buccalis</name>
    <dbReference type="NCBI Taxonomy" id="28127"/>
    <lineage>
        <taxon>Bacteria</taxon>
        <taxon>Pseudomonadati</taxon>
        <taxon>Bacteroidota</taxon>
        <taxon>Bacteroidia</taxon>
        <taxon>Bacteroidales</taxon>
        <taxon>Prevotellaceae</taxon>
        <taxon>Hoylesella</taxon>
    </lineage>
</organism>
<dbReference type="RefSeq" id="WP_102697475.1">
    <property type="nucleotide sequence ID" value="NZ_PNGJ01000006.1"/>
</dbReference>
<reference evidence="3 4" key="1">
    <citation type="submission" date="2017-09" db="EMBL/GenBank/DDBJ databases">
        <title>Bacterial strain isolated from the female urinary microbiota.</title>
        <authorList>
            <person name="Thomas-White K."/>
            <person name="Kumar N."/>
            <person name="Forster S."/>
            <person name="Putonti C."/>
            <person name="Lawley T."/>
            <person name="Wolfe A.J."/>
        </authorList>
    </citation>
    <scope>NUCLEOTIDE SEQUENCE [LARGE SCALE GENOMIC DNA]</scope>
    <source>
        <strain evidence="3 4">UMB0536</strain>
    </source>
</reference>
<dbReference type="OrthoDB" id="9790567at2"/>
<proteinExistence type="predicted"/>
<dbReference type="InterPro" id="IPR052937">
    <property type="entry name" value="Inner_membrane_protein"/>
</dbReference>
<dbReference type="PIRSF" id="PIRSF028777">
    <property type="entry name" value="UCP028777"/>
    <property type="match status" value="1"/>
</dbReference>